<dbReference type="Proteomes" id="UP000054321">
    <property type="component" value="Unassembled WGS sequence"/>
</dbReference>
<dbReference type="Pfam" id="PF10263">
    <property type="entry name" value="SprT-like"/>
    <property type="match status" value="1"/>
</dbReference>
<organism evidence="2 3">
    <name type="scientific">Oidiodendron maius (strain Zn)</name>
    <dbReference type="NCBI Taxonomy" id="913774"/>
    <lineage>
        <taxon>Eukaryota</taxon>
        <taxon>Fungi</taxon>
        <taxon>Dikarya</taxon>
        <taxon>Ascomycota</taxon>
        <taxon>Pezizomycotina</taxon>
        <taxon>Leotiomycetes</taxon>
        <taxon>Leotiomycetes incertae sedis</taxon>
        <taxon>Myxotrichaceae</taxon>
        <taxon>Oidiodendron</taxon>
    </lineage>
</organism>
<dbReference type="InParanoid" id="A0A0C3D7Y5"/>
<dbReference type="EMBL" id="KN832881">
    <property type="protein sequence ID" value="KIM98007.1"/>
    <property type="molecule type" value="Genomic_DNA"/>
</dbReference>
<sequence>MERTSSGSSIISDASFEPRHNYTFTRCDAEAAHRVEMHFKSLPPHDQHAMQLRNLIRYLIKNPFPVEDEVLHKILKLADSVFFGGVLFGRVRWEWSNPSQPRFETELIGTTALREAAQGGYETLIVLSEPILKHPDYDRRLLLSAFLHELVHCYLFIQCGFTARSHGGHTDGFHAIVGIIDKWAGSGYLRLCEMKANLNHFLNDRGRVIDVKLGTLRGHRHDGCNQSPGPQGEYLETAGFNPGWV</sequence>
<evidence type="ECO:0000313" key="2">
    <source>
        <dbReference type="EMBL" id="KIM98007.1"/>
    </source>
</evidence>
<dbReference type="GO" id="GO:0006950">
    <property type="term" value="P:response to stress"/>
    <property type="evidence" value="ECO:0007669"/>
    <property type="project" value="UniProtKB-ARBA"/>
</dbReference>
<keyword evidence="3" id="KW-1185">Reference proteome</keyword>
<feature type="domain" description="SprT-like" evidence="1">
    <location>
        <begin position="72"/>
        <end position="183"/>
    </location>
</feature>
<reference evidence="2 3" key="1">
    <citation type="submission" date="2014-04" db="EMBL/GenBank/DDBJ databases">
        <authorList>
            <consortium name="DOE Joint Genome Institute"/>
            <person name="Kuo A."/>
            <person name="Martino E."/>
            <person name="Perotto S."/>
            <person name="Kohler A."/>
            <person name="Nagy L.G."/>
            <person name="Floudas D."/>
            <person name="Copeland A."/>
            <person name="Barry K.W."/>
            <person name="Cichocki N."/>
            <person name="Veneault-Fourrey C."/>
            <person name="LaButti K."/>
            <person name="Lindquist E.A."/>
            <person name="Lipzen A."/>
            <person name="Lundell T."/>
            <person name="Morin E."/>
            <person name="Murat C."/>
            <person name="Sun H."/>
            <person name="Tunlid A."/>
            <person name="Henrissat B."/>
            <person name="Grigoriev I.V."/>
            <person name="Hibbett D.S."/>
            <person name="Martin F."/>
            <person name="Nordberg H.P."/>
            <person name="Cantor M.N."/>
            <person name="Hua S.X."/>
        </authorList>
    </citation>
    <scope>NUCLEOTIDE SEQUENCE [LARGE SCALE GENOMIC DNA]</scope>
    <source>
        <strain evidence="2 3">Zn</strain>
    </source>
</reference>
<dbReference type="STRING" id="913774.A0A0C3D7Y5"/>
<reference evidence="3" key="2">
    <citation type="submission" date="2015-01" db="EMBL/GenBank/DDBJ databases">
        <title>Evolutionary Origins and Diversification of the Mycorrhizal Mutualists.</title>
        <authorList>
            <consortium name="DOE Joint Genome Institute"/>
            <consortium name="Mycorrhizal Genomics Consortium"/>
            <person name="Kohler A."/>
            <person name="Kuo A."/>
            <person name="Nagy L.G."/>
            <person name="Floudas D."/>
            <person name="Copeland A."/>
            <person name="Barry K.W."/>
            <person name="Cichocki N."/>
            <person name="Veneault-Fourrey C."/>
            <person name="LaButti K."/>
            <person name="Lindquist E.A."/>
            <person name="Lipzen A."/>
            <person name="Lundell T."/>
            <person name="Morin E."/>
            <person name="Murat C."/>
            <person name="Riley R."/>
            <person name="Ohm R."/>
            <person name="Sun H."/>
            <person name="Tunlid A."/>
            <person name="Henrissat B."/>
            <person name="Grigoriev I.V."/>
            <person name="Hibbett D.S."/>
            <person name="Martin F."/>
        </authorList>
    </citation>
    <scope>NUCLEOTIDE SEQUENCE [LARGE SCALE GENOMIC DNA]</scope>
    <source>
        <strain evidence="3">Zn</strain>
    </source>
</reference>
<dbReference type="OrthoDB" id="5236983at2759"/>
<accession>A0A0C3D7Y5</accession>
<name>A0A0C3D7Y5_OIDMZ</name>
<evidence type="ECO:0000259" key="1">
    <source>
        <dbReference type="Pfam" id="PF10263"/>
    </source>
</evidence>
<proteinExistence type="predicted"/>
<dbReference type="InterPro" id="IPR006640">
    <property type="entry name" value="SprT-like_domain"/>
</dbReference>
<gene>
    <name evidence="2" type="ORF">OIDMADRAFT_203392</name>
</gene>
<dbReference type="AlphaFoldDB" id="A0A0C3D7Y5"/>
<dbReference type="HOGENOM" id="CLU_1133874_0_0_1"/>
<protein>
    <recommendedName>
        <fullName evidence="1">SprT-like domain-containing protein</fullName>
    </recommendedName>
</protein>
<evidence type="ECO:0000313" key="3">
    <source>
        <dbReference type="Proteomes" id="UP000054321"/>
    </source>
</evidence>